<evidence type="ECO:0000256" key="1">
    <source>
        <dbReference type="ARBA" id="ARBA00001286"/>
    </source>
</evidence>
<dbReference type="PROSITE" id="PS00374">
    <property type="entry name" value="MGMT"/>
    <property type="match status" value="1"/>
</dbReference>
<dbReference type="InterPro" id="IPR023546">
    <property type="entry name" value="MGMT"/>
</dbReference>
<dbReference type="InterPro" id="IPR036631">
    <property type="entry name" value="MGMT_N_sf"/>
</dbReference>
<comment type="miscellaneous">
    <text evidence="9">This enzyme catalyzes only one turnover and therefore is not strictly catalytic. According to one definition, an enzyme is a biocatalyst that acts repeatedly and over many reaction cycles.</text>
</comment>
<proteinExistence type="inferred from homology"/>
<evidence type="ECO:0000256" key="4">
    <source>
        <dbReference type="ARBA" id="ARBA00022603"/>
    </source>
</evidence>
<name>J6JUY4_ENTFC</name>
<dbReference type="RefSeq" id="WP_002375007.1">
    <property type="nucleotide sequence ID" value="NZ_JH813186.1"/>
</dbReference>
<keyword evidence="3 9" id="KW-0963">Cytoplasm</keyword>
<dbReference type="InterPro" id="IPR036388">
    <property type="entry name" value="WH-like_DNA-bd_sf"/>
</dbReference>
<evidence type="ECO:0000256" key="9">
    <source>
        <dbReference type="HAMAP-Rule" id="MF_00772"/>
    </source>
</evidence>
<dbReference type="Proteomes" id="UP000006403">
    <property type="component" value="Unassembled WGS sequence"/>
</dbReference>
<evidence type="ECO:0000259" key="11">
    <source>
        <dbReference type="Pfam" id="PF02870"/>
    </source>
</evidence>
<feature type="domain" description="Methylguanine DNA methyltransferase ribonuclease-like" evidence="11">
    <location>
        <begin position="3"/>
        <end position="62"/>
    </location>
</feature>
<dbReference type="InterPro" id="IPR036217">
    <property type="entry name" value="MethylDNA_cys_MeTrfase_DNAb"/>
</dbReference>
<feature type="domain" description="Methylated-DNA-[protein]-cysteine S-methyltransferase DNA binding" evidence="10">
    <location>
        <begin position="67"/>
        <end position="150"/>
    </location>
</feature>
<feature type="active site" description="Nucleophile; methyl group acceptor" evidence="9">
    <location>
        <position position="118"/>
    </location>
</feature>
<evidence type="ECO:0000256" key="3">
    <source>
        <dbReference type="ARBA" id="ARBA00022490"/>
    </source>
</evidence>
<evidence type="ECO:0000256" key="5">
    <source>
        <dbReference type="ARBA" id="ARBA00022679"/>
    </source>
</evidence>
<comment type="similarity">
    <text evidence="2 9">Belongs to the MGMT family.</text>
</comment>
<reference evidence="12 13" key="1">
    <citation type="submission" date="2012-04" db="EMBL/GenBank/DDBJ databases">
        <authorList>
            <person name="Weinstock G."/>
            <person name="Sodergren E."/>
            <person name="Lobos E.A."/>
            <person name="Fulton L."/>
            <person name="Fulton R."/>
            <person name="Courtney L."/>
            <person name="Fronick C."/>
            <person name="O'Laughlin M."/>
            <person name="Godfrey J."/>
            <person name="Wilson R.M."/>
            <person name="Miner T."/>
            <person name="Farmer C."/>
            <person name="Delehaunty K."/>
            <person name="Cordes M."/>
            <person name="Minx P."/>
            <person name="Tomlinson C."/>
            <person name="Chen J."/>
            <person name="Wollam A."/>
            <person name="Pepin K.H."/>
            <person name="Bhonagiri V."/>
            <person name="Zhang X."/>
            <person name="Suruliraj S."/>
            <person name="Warren W."/>
            <person name="Mitreva M."/>
            <person name="Mardis E.R."/>
            <person name="Wilson R.K."/>
        </authorList>
    </citation>
    <scope>NUCLEOTIDE SEQUENCE [LARGE SCALE GENOMIC DNA]</scope>
    <source>
        <strain evidence="12 13">505</strain>
    </source>
</reference>
<comment type="function">
    <text evidence="9">Involved in the cellular defense against the biological effects of O6-methylguanine (O6-MeG) and O4-methylthymine (O4-MeT) in DNA. Repairs the methylated nucleobase in DNA by stoichiometrically transferring the methyl group to a cysteine residue in the enzyme. This is a suicide reaction: the enzyme is irreversibly inactivated.</text>
</comment>
<dbReference type="CDD" id="cd06445">
    <property type="entry name" value="ATase"/>
    <property type="match status" value="1"/>
</dbReference>
<sequence>MKIHTPIGFLWLDADESGLTAVSFQPISESEEANQQILTRTQEQFEEYFAGKRKEFVVPLSIKRGTPFQQNVWKALSTIPYGEIRTYKEVAVAVDSPKAVRAIGQANRTNPLPIVIPCHRVIGQNGKLTGYMGNATDGVEIKRQLLLLEGYLQNKKTVVIRTLFHARITTVFSCLF</sequence>
<dbReference type="NCBIfam" id="TIGR00589">
    <property type="entry name" value="ogt"/>
    <property type="match status" value="1"/>
</dbReference>
<evidence type="ECO:0000313" key="12">
    <source>
        <dbReference type="EMBL" id="EJY43648.1"/>
    </source>
</evidence>
<comment type="caution">
    <text evidence="12">The sequence shown here is derived from an EMBL/GenBank/DDBJ whole genome shotgun (WGS) entry which is preliminary data.</text>
</comment>
<dbReference type="EC" id="2.1.1.63" evidence="9"/>
<dbReference type="Pfam" id="PF01035">
    <property type="entry name" value="DNA_binding_1"/>
    <property type="match status" value="1"/>
</dbReference>
<evidence type="ECO:0000256" key="6">
    <source>
        <dbReference type="ARBA" id="ARBA00022763"/>
    </source>
</evidence>
<comment type="catalytic activity">
    <reaction evidence="1 9">
        <text>a 4-O-methyl-thymidine in DNA + L-cysteinyl-[protein] = a thymidine in DNA + S-methyl-L-cysteinyl-[protein]</text>
        <dbReference type="Rhea" id="RHEA:53428"/>
        <dbReference type="Rhea" id="RHEA-COMP:10131"/>
        <dbReference type="Rhea" id="RHEA-COMP:10132"/>
        <dbReference type="Rhea" id="RHEA-COMP:13555"/>
        <dbReference type="Rhea" id="RHEA-COMP:13556"/>
        <dbReference type="ChEBI" id="CHEBI:29950"/>
        <dbReference type="ChEBI" id="CHEBI:82612"/>
        <dbReference type="ChEBI" id="CHEBI:137386"/>
        <dbReference type="ChEBI" id="CHEBI:137387"/>
        <dbReference type="EC" id="2.1.1.63"/>
    </reaction>
</comment>
<evidence type="ECO:0000256" key="7">
    <source>
        <dbReference type="ARBA" id="ARBA00023204"/>
    </source>
</evidence>
<keyword evidence="6 9" id="KW-0227">DNA damage</keyword>
<evidence type="ECO:0000256" key="2">
    <source>
        <dbReference type="ARBA" id="ARBA00008711"/>
    </source>
</evidence>
<dbReference type="InterPro" id="IPR001497">
    <property type="entry name" value="MethylDNA_cys_MeTrfase_AS"/>
</dbReference>
<keyword evidence="4 9" id="KW-0489">Methyltransferase</keyword>
<dbReference type="Pfam" id="PF02870">
    <property type="entry name" value="Methyltransf_1N"/>
    <property type="match status" value="1"/>
</dbReference>
<gene>
    <name evidence="12" type="ORF">HMPREF1348_02406</name>
</gene>
<dbReference type="EMBL" id="AMBL01000079">
    <property type="protein sequence ID" value="EJY43648.1"/>
    <property type="molecule type" value="Genomic_DNA"/>
</dbReference>
<evidence type="ECO:0000256" key="8">
    <source>
        <dbReference type="ARBA" id="ARBA00049348"/>
    </source>
</evidence>
<dbReference type="PANTHER" id="PTHR10815">
    <property type="entry name" value="METHYLATED-DNA--PROTEIN-CYSTEINE METHYLTRANSFERASE"/>
    <property type="match status" value="1"/>
</dbReference>
<comment type="subcellular location">
    <subcellularLocation>
        <location evidence="9">Cytoplasm</location>
    </subcellularLocation>
</comment>
<dbReference type="GO" id="GO:0005737">
    <property type="term" value="C:cytoplasm"/>
    <property type="evidence" value="ECO:0007669"/>
    <property type="project" value="UniProtKB-SubCell"/>
</dbReference>
<dbReference type="PANTHER" id="PTHR10815:SF5">
    <property type="entry name" value="METHYLATED-DNA--PROTEIN-CYSTEINE METHYLTRANSFERASE"/>
    <property type="match status" value="1"/>
</dbReference>
<dbReference type="GO" id="GO:0006307">
    <property type="term" value="P:DNA alkylation repair"/>
    <property type="evidence" value="ECO:0007669"/>
    <property type="project" value="UniProtKB-UniRule"/>
</dbReference>
<dbReference type="FunFam" id="1.10.10.10:FF:000214">
    <property type="entry name" value="Methylated-DNA--protein-cysteine methyltransferase"/>
    <property type="match status" value="1"/>
</dbReference>
<dbReference type="InterPro" id="IPR014048">
    <property type="entry name" value="MethylDNA_cys_MeTrfase_DNA-bd"/>
</dbReference>
<keyword evidence="7 9" id="KW-0234">DNA repair</keyword>
<dbReference type="AlphaFoldDB" id="J6JUY4"/>
<accession>J6JUY4</accession>
<evidence type="ECO:0000259" key="10">
    <source>
        <dbReference type="Pfam" id="PF01035"/>
    </source>
</evidence>
<dbReference type="SUPFAM" id="SSF53155">
    <property type="entry name" value="Methylated DNA-protein cysteine methyltransferase domain"/>
    <property type="match status" value="1"/>
</dbReference>
<dbReference type="SUPFAM" id="SSF46767">
    <property type="entry name" value="Methylated DNA-protein cysteine methyltransferase, C-terminal domain"/>
    <property type="match status" value="1"/>
</dbReference>
<dbReference type="InterPro" id="IPR008332">
    <property type="entry name" value="MethylG_MeTrfase_N"/>
</dbReference>
<dbReference type="GO" id="GO:0032259">
    <property type="term" value="P:methylation"/>
    <property type="evidence" value="ECO:0007669"/>
    <property type="project" value="UniProtKB-KW"/>
</dbReference>
<evidence type="ECO:0000313" key="13">
    <source>
        <dbReference type="Proteomes" id="UP000006403"/>
    </source>
</evidence>
<comment type="catalytic activity">
    <reaction evidence="8 9">
        <text>a 6-O-methyl-2'-deoxyguanosine in DNA + L-cysteinyl-[protein] = S-methyl-L-cysteinyl-[protein] + a 2'-deoxyguanosine in DNA</text>
        <dbReference type="Rhea" id="RHEA:24000"/>
        <dbReference type="Rhea" id="RHEA-COMP:10131"/>
        <dbReference type="Rhea" id="RHEA-COMP:10132"/>
        <dbReference type="Rhea" id="RHEA-COMP:11367"/>
        <dbReference type="Rhea" id="RHEA-COMP:11368"/>
        <dbReference type="ChEBI" id="CHEBI:29950"/>
        <dbReference type="ChEBI" id="CHEBI:82612"/>
        <dbReference type="ChEBI" id="CHEBI:85445"/>
        <dbReference type="ChEBI" id="CHEBI:85448"/>
        <dbReference type="EC" id="2.1.1.63"/>
    </reaction>
</comment>
<organism evidence="12 13">
    <name type="scientific">Enterococcus faecium 505</name>
    <dbReference type="NCBI Taxonomy" id="1134806"/>
    <lineage>
        <taxon>Bacteria</taxon>
        <taxon>Bacillati</taxon>
        <taxon>Bacillota</taxon>
        <taxon>Bacilli</taxon>
        <taxon>Lactobacillales</taxon>
        <taxon>Enterococcaceae</taxon>
        <taxon>Enterococcus</taxon>
    </lineage>
</organism>
<dbReference type="Gene3D" id="3.30.160.70">
    <property type="entry name" value="Methylated DNA-protein cysteine methyltransferase domain"/>
    <property type="match status" value="1"/>
</dbReference>
<protein>
    <recommendedName>
        <fullName evidence="9">Methylated-DNA--protein-cysteine methyltransferase</fullName>
        <ecNumber evidence="9">2.1.1.63</ecNumber>
    </recommendedName>
    <alternativeName>
        <fullName evidence="9">6-O-methylguanine-DNA methyltransferase</fullName>
        <shortName evidence="9">MGMT</shortName>
    </alternativeName>
    <alternativeName>
        <fullName evidence="9">O-6-methylguanine-DNA-alkyltransferase</fullName>
    </alternativeName>
</protein>
<dbReference type="HOGENOM" id="CLU_000445_52_2_9"/>
<dbReference type="Gene3D" id="1.10.10.10">
    <property type="entry name" value="Winged helix-like DNA-binding domain superfamily/Winged helix DNA-binding domain"/>
    <property type="match status" value="1"/>
</dbReference>
<keyword evidence="5 9" id="KW-0808">Transferase</keyword>
<dbReference type="GO" id="GO:0003908">
    <property type="term" value="F:methylated-DNA-[protein]-cysteine S-methyltransferase activity"/>
    <property type="evidence" value="ECO:0007669"/>
    <property type="project" value="UniProtKB-UniRule"/>
</dbReference>
<dbReference type="PATRIC" id="fig|1134806.3.peg.2296"/>
<dbReference type="HAMAP" id="MF_00772">
    <property type="entry name" value="OGT"/>
    <property type="match status" value="1"/>
</dbReference>